<dbReference type="PROSITE" id="PS51707">
    <property type="entry name" value="CYTH"/>
    <property type="match status" value="1"/>
</dbReference>
<dbReference type="PANTHER" id="PTHR21028">
    <property type="entry name" value="SI:CH211-156B7.4"/>
    <property type="match status" value="1"/>
</dbReference>
<evidence type="ECO:0000313" key="2">
    <source>
        <dbReference type="EMBL" id="RLE50989.1"/>
    </source>
</evidence>
<comment type="caution">
    <text evidence="2">The sequence shown here is derived from an EMBL/GenBank/DDBJ whole genome shotgun (WGS) entry which is preliminary data.</text>
</comment>
<reference evidence="2 3" key="1">
    <citation type="submission" date="2018-06" db="EMBL/GenBank/DDBJ databases">
        <title>Extensive metabolic versatility and redundancy in microbially diverse, dynamic hydrothermal sediments.</title>
        <authorList>
            <person name="Dombrowski N."/>
            <person name="Teske A."/>
            <person name="Baker B.J."/>
        </authorList>
    </citation>
    <scope>NUCLEOTIDE SEQUENCE [LARGE SCALE GENOMIC DNA]</scope>
    <source>
        <strain evidence="2">B34_G17</strain>
    </source>
</reference>
<dbReference type="SMART" id="SM01118">
    <property type="entry name" value="CYTH"/>
    <property type="match status" value="1"/>
</dbReference>
<feature type="domain" description="CYTH" evidence="1">
    <location>
        <begin position="1"/>
        <end position="174"/>
    </location>
</feature>
<name>A0A497EV46_9CREN</name>
<dbReference type="InterPro" id="IPR008173">
    <property type="entry name" value="Adenylyl_cyclase_CyaB"/>
</dbReference>
<dbReference type="PANTHER" id="PTHR21028:SF2">
    <property type="entry name" value="CYTH DOMAIN-CONTAINING PROTEIN"/>
    <property type="match status" value="1"/>
</dbReference>
<gene>
    <name evidence="2" type="primary">cyaB</name>
    <name evidence="2" type="ORF">DRJ33_06725</name>
</gene>
<dbReference type="SUPFAM" id="SSF55154">
    <property type="entry name" value="CYTH-like phosphatases"/>
    <property type="match status" value="1"/>
</dbReference>
<sequence>MIEVEVKVQVFLKTSEVLQRLQKLGALFIESVEQEDIYFSHPCKDFRKSDEALRLRIEEGKAKLTYKGPKLSHLSKTRLELEAPIEDPRRVSEILEKLGFKPLPAIRKKRYHLKLSDLDIYVDEVYGLGVFIELEKTIPEGAFTDIETSLLSLINELFPPCRLERRSYLELLLEKLHI</sequence>
<proteinExistence type="predicted"/>
<dbReference type="Pfam" id="PF01928">
    <property type="entry name" value="CYTH"/>
    <property type="match status" value="1"/>
</dbReference>
<protein>
    <submittedName>
        <fullName evidence="2">Class IV adenylate cyclase</fullName>
    </submittedName>
</protein>
<dbReference type="EMBL" id="QMQX01000140">
    <property type="protein sequence ID" value="RLE50989.1"/>
    <property type="molecule type" value="Genomic_DNA"/>
</dbReference>
<dbReference type="InterPro" id="IPR023577">
    <property type="entry name" value="CYTH_domain"/>
</dbReference>
<organism evidence="2 3">
    <name type="scientific">Thermoproteota archaeon</name>
    <dbReference type="NCBI Taxonomy" id="2056631"/>
    <lineage>
        <taxon>Archaea</taxon>
        <taxon>Thermoproteota</taxon>
    </lineage>
</organism>
<dbReference type="InterPro" id="IPR033469">
    <property type="entry name" value="CYTH-like_dom_sf"/>
</dbReference>
<accession>A0A497EV46</accession>
<dbReference type="AlphaFoldDB" id="A0A497EV46"/>
<evidence type="ECO:0000259" key="1">
    <source>
        <dbReference type="PROSITE" id="PS51707"/>
    </source>
</evidence>
<dbReference type="Proteomes" id="UP000272051">
    <property type="component" value="Unassembled WGS sequence"/>
</dbReference>
<dbReference type="NCBIfam" id="TIGR00318">
    <property type="entry name" value="cyaB"/>
    <property type="match status" value="1"/>
</dbReference>
<dbReference type="Gene3D" id="2.40.320.10">
    <property type="entry name" value="Hypothetical Protein Pfu-838710-001"/>
    <property type="match status" value="1"/>
</dbReference>
<dbReference type="CDD" id="cd07890">
    <property type="entry name" value="CYTH-like_AC_IV-like"/>
    <property type="match status" value="1"/>
</dbReference>
<evidence type="ECO:0000313" key="3">
    <source>
        <dbReference type="Proteomes" id="UP000272051"/>
    </source>
</evidence>